<sequence length="76" mass="8704">MDDDVRVYETDELIVYWNAKICQHSGNCVKGAPEVFDVKKRPWINLNNASAEKIMAVIDTCPSGELSYKRKEKIND</sequence>
<evidence type="ECO:0000259" key="1">
    <source>
        <dbReference type="Pfam" id="PF06902"/>
    </source>
</evidence>
<accession>H3NQI6</accession>
<dbReference type="EMBL" id="AGEI01000029">
    <property type="protein sequence ID" value="EHR32316.1"/>
    <property type="molecule type" value="Genomic_DNA"/>
</dbReference>
<dbReference type="eggNOG" id="COG3592">
    <property type="taxonomic scope" value="Bacteria"/>
</dbReference>
<dbReference type="RefSeq" id="WP_005399112.1">
    <property type="nucleotide sequence ID" value="NZ_JH601088.1"/>
</dbReference>
<dbReference type="Proteomes" id="UP000004191">
    <property type="component" value="Unassembled WGS sequence"/>
</dbReference>
<dbReference type="GeneID" id="96999539"/>
<evidence type="ECO:0000313" key="3">
    <source>
        <dbReference type="Proteomes" id="UP000004191"/>
    </source>
</evidence>
<dbReference type="AlphaFoldDB" id="H3NQI6"/>
<reference evidence="2 3" key="1">
    <citation type="submission" date="2012-01" db="EMBL/GenBank/DDBJ databases">
        <title>The Genome Sequence of Helcococcus kunzii ATCC 51366.</title>
        <authorList>
            <consortium name="The Broad Institute Genome Sequencing Platform"/>
            <person name="Earl A."/>
            <person name="Ward D."/>
            <person name="Feldgarden M."/>
            <person name="Gevers D."/>
            <person name="Huys G."/>
            <person name="Young S.K."/>
            <person name="Zeng Q."/>
            <person name="Gargeya S."/>
            <person name="Fitzgerald M."/>
            <person name="Haas B."/>
            <person name="Abouelleil A."/>
            <person name="Alvarado L."/>
            <person name="Arachchi H.M."/>
            <person name="Berlin A."/>
            <person name="Chapman S.B."/>
            <person name="Gearin G."/>
            <person name="Goldberg J."/>
            <person name="Griggs A."/>
            <person name="Gujja S."/>
            <person name="Hansen M."/>
            <person name="Heiman D."/>
            <person name="Howarth C."/>
            <person name="Larimer J."/>
            <person name="Lui A."/>
            <person name="MacDonald P.J.P."/>
            <person name="McCowen C."/>
            <person name="Montmayeur A."/>
            <person name="Murphy C."/>
            <person name="Neiman D."/>
            <person name="Pearson M."/>
            <person name="Priest M."/>
            <person name="Roberts A."/>
            <person name="Saif S."/>
            <person name="Shea T."/>
            <person name="Sisk P."/>
            <person name="Stolte C."/>
            <person name="Sykes S."/>
            <person name="Wortman J."/>
            <person name="Nusbaum C."/>
            <person name="Birren B."/>
        </authorList>
    </citation>
    <scope>NUCLEOTIDE SEQUENCE [LARGE SCALE GENOMIC DNA]</scope>
    <source>
        <strain evidence="2 3">ATCC 51366</strain>
    </source>
</reference>
<name>H3NQI6_9FIRM</name>
<dbReference type="HOGENOM" id="CLU_139698_2_0_9"/>
<dbReference type="Gene3D" id="3.30.70.20">
    <property type="match status" value="1"/>
</dbReference>
<feature type="domain" description="Divergent 4Fe-4S mono-cluster" evidence="1">
    <location>
        <begin position="8"/>
        <end position="71"/>
    </location>
</feature>
<dbReference type="STRING" id="883114.HMPREF9709_01597"/>
<protein>
    <recommendedName>
        <fullName evidence="1">Divergent 4Fe-4S mono-cluster domain-containing protein</fullName>
    </recommendedName>
</protein>
<evidence type="ECO:0000313" key="2">
    <source>
        <dbReference type="EMBL" id="EHR32316.1"/>
    </source>
</evidence>
<proteinExistence type="predicted"/>
<gene>
    <name evidence="2" type="ORF">HMPREF9709_01597</name>
</gene>
<comment type="caution">
    <text evidence="2">The sequence shown here is derived from an EMBL/GenBank/DDBJ whole genome shotgun (WGS) entry which is preliminary data.</text>
</comment>
<organism evidence="2 3">
    <name type="scientific">Helcococcus kunzii ATCC 51366</name>
    <dbReference type="NCBI Taxonomy" id="883114"/>
    <lineage>
        <taxon>Bacteria</taxon>
        <taxon>Bacillati</taxon>
        <taxon>Bacillota</taxon>
        <taxon>Tissierellia</taxon>
        <taxon>Tissierellales</taxon>
        <taxon>Peptoniphilaceae</taxon>
        <taxon>Helcococcus</taxon>
    </lineage>
</organism>
<keyword evidence="3" id="KW-1185">Reference proteome</keyword>
<dbReference type="InterPro" id="IPR010693">
    <property type="entry name" value="Divergent_4Fe-4S_mono-cluster"/>
</dbReference>
<dbReference type="SUPFAM" id="SSF54862">
    <property type="entry name" value="4Fe-4S ferredoxins"/>
    <property type="match status" value="1"/>
</dbReference>
<dbReference type="PATRIC" id="fig|883114.3.peg.1594"/>
<dbReference type="OrthoDB" id="9793389at2"/>
<dbReference type="Pfam" id="PF06902">
    <property type="entry name" value="Fer4_19"/>
    <property type="match status" value="1"/>
</dbReference>